<keyword evidence="3" id="KW-0509">mRNA transport</keyword>
<reference evidence="11" key="2">
    <citation type="submission" date="2010-04" db="EMBL/GenBank/DDBJ databases">
        <authorList>
            <person name="Buell R."/>
            <person name="Hamilton J."/>
            <person name="Hostetler J."/>
        </authorList>
    </citation>
    <scope>NUCLEOTIDE SEQUENCE [LARGE SCALE GENOMIC DNA]</scope>
    <source>
        <strain evidence="11">DAOM:BR144</strain>
    </source>
</reference>
<dbReference type="GO" id="GO:0000056">
    <property type="term" value="P:ribosomal small subunit export from nucleus"/>
    <property type="evidence" value="ECO:0007669"/>
    <property type="project" value="InterPro"/>
</dbReference>
<evidence type="ECO:0000256" key="6">
    <source>
        <dbReference type="ARBA" id="ARBA00023132"/>
    </source>
</evidence>
<dbReference type="GO" id="GO:0005643">
    <property type="term" value="C:nuclear pore"/>
    <property type="evidence" value="ECO:0007669"/>
    <property type="project" value="UniProtKB-SubCell"/>
</dbReference>
<evidence type="ECO:0000256" key="9">
    <source>
        <dbReference type="SAM" id="MobiDB-lite"/>
    </source>
</evidence>
<organism evidence="10 11">
    <name type="scientific">Globisporangium ultimum (strain ATCC 200006 / CBS 805.95 / DAOM BR144)</name>
    <name type="common">Pythium ultimum</name>
    <dbReference type="NCBI Taxonomy" id="431595"/>
    <lineage>
        <taxon>Eukaryota</taxon>
        <taxon>Sar</taxon>
        <taxon>Stramenopiles</taxon>
        <taxon>Oomycota</taxon>
        <taxon>Peronosporomycetes</taxon>
        <taxon>Pythiales</taxon>
        <taxon>Pythiaceae</taxon>
        <taxon>Globisporangium</taxon>
    </lineage>
</organism>
<name>K3WYG1_GLOUD</name>
<evidence type="ECO:0000256" key="2">
    <source>
        <dbReference type="ARBA" id="ARBA00022448"/>
    </source>
</evidence>
<evidence type="ECO:0000256" key="1">
    <source>
        <dbReference type="ARBA" id="ARBA00004567"/>
    </source>
</evidence>
<dbReference type="InterPro" id="IPR019321">
    <property type="entry name" value="Nucleoporin_Nup88"/>
</dbReference>
<keyword evidence="5" id="KW-0811">Translocation</keyword>
<keyword evidence="6" id="KW-0906">Nuclear pore complex</keyword>
<keyword evidence="11" id="KW-1185">Reference proteome</keyword>
<dbReference type="Pfam" id="PF10168">
    <property type="entry name" value="Nup88"/>
    <property type="match status" value="1"/>
</dbReference>
<keyword evidence="8" id="KW-0175">Coiled coil</keyword>
<accession>K3WYG1</accession>
<keyword evidence="2" id="KW-0813">Transport</keyword>
<dbReference type="GO" id="GO:0006406">
    <property type="term" value="P:mRNA export from nucleus"/>
    <property type="evidence" value="ECO:0007669"/>
    <property type="project" value="TreeGrafter"/>
</dbReference>
<sequence>MWAAQDARRSAPKPAASDSNAGDDWVLRKNLELCGSVLPPVYADVTNDANLNTFDVNENGNAVIFGENGRLFLVNLFQVRKKETQGSSSGQQHAGGAQGPPMVHLVLDPPLPTDEVKQVEQVKVNASGSHVLLIARKWVKVVKIPADIAGSAVFGRPNGVSSQQKKNTLFGHQSHSATSAPQRFCVRFEDGTTEDITIDASKARLSSGESLLERAQQYADRYLKKKSGKVVSISREAGTATVRQIGYFSIVVQSAWHPLSDSHVVVLSDAEEICVFNTSQDVSKPEQRHLLDFQIKGRATGATTTSFSFGSPHMLWDIFTCYILRSDGSVYALCPLIPYDCRIGSSIIATLRSEVDARLSLCKKKMENLTASHPPAPTSIVRSNGSSGAHHHTSEYNALLAKIAELKSQKYWLQESWTSDYSHNNHGASREKDDTEFVKSVKPHISGISPDTWPLALQGAVEVTPKSVIEGKHNVPGGSSANSLLLVPYASRSDKTAGMNPFLMRSFTSGHVELVLLDVPIRPQWKSDKQVTSRKLPALLLECLNLGIDDSGGKAVLERDPADPRLVYSLHSTGVHVINVSWVFALATGKQFTSLPKSSARHIFSVSPGVTTSSSQSFGATSSTSSPVNVSNIVGGRVVKNVFFGHLLLLRLASGNFEVVNVSAASSELLKGVQDNKNAAEEALNLSDSSKPFTKLPGALAPIALAKTRAAGDAGISNAIRPFSDIVEEKIEGLTALGSRVKGNTMLHEVDDAVLAFVIERMKILFEDVEYIDDIDTMMKDRLRLHAEMIKTQTEKAASVQQSVSAAKEALKKLQEKMDRALAVQQNLRKRAAAVLQAVKENQPNLSRAEREFKIELEQMSVEVRRMKPRVAQMTVSGQRMVRNLENVALSASSSSPRYGGAGASSLLSDDKKKMCFEVLRAETQLIDDTKALIDDMTANLQHLKA</sequence>
<dbReference type="eggNOG" id="KOG4460">
    <property type="taxonomic scope" value="Eukaryota"/>
</dbReference>
<dbReference type="PANTHER" id="PTHR13257">
    <property type="entry name" value="NUCLEOPORIN NUP84-RELATED"/>
    <property type="match status" value="1"/>
</dbReference>
<evidence type="ECO:0000256" key="4">
    <source>
        <dbReference type="ARBA" id="ARBA00022927"/>
    </source>
</evidence>
<evidence type="ECO:0000256" key="7">
    <source>
        <dbReference type="ARBA" id="ARBA00023242"/>
    </source>
</evidence>
<dbReference type="OMA" id="VFILFTD"/>
<protein>
    <submittedName>
        <fullName evidence="10">Uncharacterized protein</fullName>
    </submittedName>
</protein>
<dbReference type="GO" id="GO:0000055">
    <property type="term" value="P:ribosomal large subunit export from nucleus"/>
    <property type="evidence" value="ECO:0007669"/>
    <property type="project" value="InterPro"/>
</dbReference>
<dbReference type="VEuPathDB" id="FungiDB:PYU1_G009991"/>
<dbReference type="PANTHER" id="PTHR13257:SF0">
    <property type="entry name" value="NUCLEAR PORE COMPLEX PROTEIN NUP88"/>
    <property type="match status" value="1"/>
</dbReference>
<dbReference type="EMBL" id="GL376624">
    <property type="status" value="NOT_ANNOTATED_CDS"/>
    <property type="molecule type" value="Genomic_DNA"/>
</dbReference>
<feature type="coiled-coil region" evidence="8">
    <location>
        <begin position="797"/>
        <end position="831"/>
    </location>
</feature>
<dbReference type="Proteomes" id="UP000019132">
    <property type="component" value="Unassembled WGS sequence"/>
</dbReference>
<dbReference type="STRING" id="431595.K3WYG1"/>
<evidence type="ECO:0000256" key="3">
    <source>
        <dbReference type="ARBA" id="ARBA00022816"/>
    </source>
</evidence>
<dbReference type="InterPro" id="IPR037700">
    <property type="entry name" value="NUP88/NUP82"/>
</dbReference>
<dbReference type="HOGENOM" id="CLU_015481_0_0_1"/>
<dbReference type="GO" id="GO:0017056">
    <property type="term" value="F:structural constituent of nuclear pore"/>
    <property type="evidence" value="ECO:0007669"/>
    <property type="project" value="InterPro"/>
</dbReference>
<evidence type="ECO:0000256" key="8">
    <source>
        <dbReference type="SAM" id="Coils"/>
    </source>
</evidence>
<reference evidence="11" key="1">
    <citation type="journal article" date="2010" name="Genome Biol.">
        <title>Genome sequence of the necrotrophic plant pathogen Pythium ultimum reveals original pathogenicity mechanisms and effector repertoire.</title>
        <authorList>
            <person name="Levesque C.A."/>
            <person name="Brouwer H."/>
            <person name="Cano L."/>
            <person name="Hamilton J.P."/>
            <person name="Holt C."/>
            <person name="Huitema E."/>
            <person name="Raffaele S."/>
            <person name="Robideau G.P."/>
            <person name="Thines M."/>
            <person name="Win J."/>
            <person name="Zerillo M.M."/>
            <person name="Beakes G.W."/>
            <person name="Boore J.L."/>
            <person name="Busam D."/>
            <person name="Dumas B."/>
            <person name="Ferriera S."/>
            <person name="Fuerstenberg S.I."/>
            <person name="Gachon C.M."/>
            <person name="Gaulin E."/>
            <person name="Govers F."/>
            <person name="Grenville-Briggs L."/>
            <person name="Horner N."/>
            <person name="Hostetler J."/>
            <person name="Jiang R.H."/>
            <person name="Johnson J."/>
            <person name="Krajaejun T."/>
            <person name="Lin H."/>
            <person name="Meijer H.J."/>
            <person name="Moore B."/>
            <person name="Morris P."/>
            <person name="Phuntmart V."/>
            <person name="Puiu D."/>
            <person name="Shetty J."/>
            <person name="Stajich J.E."/>
            <person name="Tripathy S."/>
            <person name="Wawra S."/>
            <person name="van West P."/>
            <person name="Whitty B.R."/>
            <person name="Coutinho P.M."/>
            <person name="Henrissat B."/>
            <person name="Martin F."/>
            <person name="Thomas P.D."/>
            <person name="Tyler B.M."/>
            <person name="De Vries R.P."/>
            <person name="Kamoun S."/>
            <person name="Yandell M."/>
            <person name="Tisserat N."/>
            <person name="Buell C.R."/>
        </authorList>
    </citation>
    <scope>NUCLEOTIDE SEQUENCE</scope>
    <source>
        <strain evidence="11">DAOM:BR144</strain>
    </source>
</reference>
<comment type="subcellular location">
    <subcellularLocation>
        <location evidence="1">Nucleus</location>
        <location evidence="1">Nuclear pore complex</location>
    </subcellularLocation>
</comment>
<reference evidence="10" key="3">
    <citation type="submission" date="2015-02" db="UniProtKB">
        <authorList>
            <consortium name="EnsemblProtists"/>
        </authorList>
    </citation>
    <scope>IDENTIFICATION</scope>
    <source>
        <strain evidence="10">DAOM BR144</strain>
    </source>
</reference>
<evidence type="ECO:0000313" key="11">
    <source>
        <dbReference type="Proteomes" id="UP000019132"/>
    </source>
</evidence>
<keyword evidence="4" id="KW-0653">Protein transport</keyword>
<evidence type="ECO:0000256" key="5">
    <source>
        <dbReference type="ARBA" id="ARBA00023010"/>
    </source>
</evidence>
<dbReference type="EnsemblProtists" id="PYU1_T010010">
    <property type="protein sequence ID" value="PYU1_T010010"/>
    <property type="gene ID" value="PYU1_G009991"/>
</dbReference>
<proteinExistence type="predicted"/>
<keyword evidence="7" id="KW-0539">Nucleus</keyword>
<feature type="region of interest" description="Disordered" evidence="9">
    <location>
        <begin position="1"/>
        <end position="22"/>
    </location>
</feature>
<dbReference type="AlphaFoldDB" id="K3WYG1"/>
<dbReference type="GO" id="GO:0006606">
    <property type="term" value="P:protein import into nucleus"/>
    <property type="evidence" value="ECO:0007669"/>
    <property type="project" value="TreeGrafter"/>
</dbReference>
<evidence type="ECO:0000313" key="10">
    <source>
        <dbReference type="EnsemblProtists" id="PYU1_T010010"/>
    </source>
</evidence>
<dbReference type="InParanoid" id="K3WYG1"/>